<dbReference type="InterPro" id="IPR019874">
    <property type="entry name" value="RF_methyltr_PrmC"/>
</dbReference>
<reference evidence="8 9" key="2">
    <citation type="submission" date="2009-02" db="EMBL/GenBank/DDBJ databases">
        <title>Draft genome sequence of Clostridium methylpentosum (DSM 5476).</title>
        <authorList>
            <person name="Sudarsanam P."/>
            <person name="Ley R."/>
            <person name="Guruge J."/>
            <person name="Turnbaugh P.J."/>
            <person name="Mahowald M."/>
            <person name="Liep D."/>
            <person name="Gordon J."/>
        </authorList>
    </citation>
    <scope>NUCLEOTIDE SEQUENCE [LARGE SCALE GENOMIC DNA]</scope>
    <source>
        <strain evidence="8 9">DSM 5476</strain>
    </source>
</reference>
<keyword evidence="2 5" id="KW-0808">Transferase</keyword>
<evidence type="ECO:0000313" key="8">
    <source>
        <dbReference type="EMBL" id="EEG30907.1"/>
    </source>
</evidence>
<comment type="caution">
    <text evidence="8">The sequence shown here is derived from an EMBL/GenBank/DDBJ whole genome shotgun (WGS) entry which is preliminary data.</text>
</comment>
<dbReference type="Gene3D" id="3.40.50.150">
    <property type="entry name" value="Vaccinia Virus protein VP39"/>
    <property type="match status" value="1"/>
</dbReference>
<gene>
    <name evidence="5 8" type="primary">prmC</name>
    <name evidence="8" type="ORF">CLOSTMETH_01475</name>
</gene>
<keyword evidence="9" id="KW-1185">Reference proteome</keyword>
<organism evidence="8 9">
    <name type="scientific">[Clostridium] methylpentosum DSM 5476</name>
    <dbReference type="NCBI Taxonomy" id="537013"/>
    <lineage>
        <taxon>Bacteria</taxon>
        <taxon>Bacillati</taxon>
        <taxon>Bacillota</taxon>
        <taxon>Clostridia</taxon>
        <taxon>Eubacteriales</taxon>
        <taxon>Oscillospiraceae</taxon>
        <taxon>Oscillospiraceae incertae sedis</taxon>
    </lineage>
</organism>
<evidence type="ECO:0000259" key="6">
    <source>
        <dbReference type="Pfam" id="PF05175"/>
    </source>
</evidence>
<comment type="catalytic activity">
    <reaction evidence="4 5">
        <text>L-glutaminyl-[peptide chain release factor] + S-adenosyl-L-methionine = N(5)-methyl-L-glutaminyl-[peptide chain release factor] + S-adenosyl-L-homocysteine + H(+)</text>
        <dbReference type="Rhea" id="RHEA:42896"/>
        <dbReference type="Rhea" id="RHEA-COMP:10271"/>
        <dbReference type="Rhea" id="RHEA-COMP:10272"/>
        <dbReference type="ChEBI" id="CHEBI:15378"/>
        <dbReference type="ChEBI" id="CHEBI:30011"/>
        <dbReference type="ChEBI" id="CHEBI:57856"/>
        <dbReference type="ChEBI" id="CHEBI:59789"/>
        <dbReference type="ChEBI" id="CHEBI:61891"/>
        <dbReference type="EC" id="2.1.1.297"/>
    </reaction>
</comment>
<dbReference type="eggNOG" id="COG2890">
    <property type="taxonomic scope" value="Bacteria"/>
</dbReference>
<dbReference type="Gene3D" id="1.10.8.10">
    <property type="entry name" value="DNA helicase RuvA subunit, C-terminal domain"/>
    <property type="match status" value="1"/>
</dbReference>
<feature type="domain" description="Methyltransferase small" evidence="6">
    <location>
        <begin position="114"/>
        <end position="195"/>
    </location>
</feature>
<comment type="caution">
    <text evidence="5">Lacks conserved residue(s) required for the propagation of feature annotation.</text>
</comment>
<proteinExistence type="inferred from homology"/>
<feature type="domain" description="Release factor glutamine methyltransferase N-terminal" evidence="7">
    <location>
        <begin position="6"/>
        <end position="75"/>
    </location>
</feature>
<feature type="binding site" evidence="5">
    <location>
        <begin position="187"/>
        <end position="190"/>
    </location>
    <ligand>
        <name>substrate</name>
    </ligand>
</feature>
<dbReference type="InterPro" id="IPR002052">
    <property type="entry name" value="DNA_methylase_N6_adenine_CS"/>
</dbReference>
<name>C0ECA6_9FIRM</name>
<comment type="function">
    <text evidence="5">Methylates the class 1 translation termination release factors RF1/PrfA and RF2/PrfB on the glutamine residue of the universally conserved GGQ motif.</text>
</comment>
<evidence type="ECO:0000259" key="7">
    <source>
        <dbReference type="Pfam" id="PF17827"/>
    </source>
</evidence>
<feature type="binding site" evidence="5">
    <location>
        <position position="187"/>
    </location>
    <ligand>
        <name>S-adenosyl-L-methionine</name>
        <dbReference type="ChEBI" id="CHEBI:59789"/>
    </ligand>
</feature>
<evidence type="ECO:0000256" key="4">
    <source>
        <dbReference type="ARBA" id="ARBA00048391"/>
    </source>
</evidence>
<evidence type="ECO:0000256" key="3">
    <source>
        <dbReference type="ARBA" id="ARBA00022691"/>
    </source>
</evidence>
<dbReference type="PROSITE" id="PS00092">
    <property type="entry name" value="N6_MTASE"/>
    <property type="match status" value="1"/>
</dbReference>
<dbReference type="InterPro" id="IPR007848">
    <property type="entry name" value="Small_mtfrase_dom"/>
</dbReference>
<evidence type="ECO:0000256" key="1">
    <source>
        <dbReference type="ARBA" id="ARBA00022603"/>
    </source>
</evidence>
<keyword evidence="3 5" id="KW-0949">S-adenosyl-L-methionine</keyword>
<evidence type="ECO:0000313" key="9">
    <source>
        <dbReference type="Proteomes" id="UP000003340"/>
    </source>
</evidence>
<dbReference type="NCBIfam" id="TIGR03534">
    <property type="entry name" value="RF_mod_PrmC"/>
    <property type="match status" value="1"/>
</dbReference>
<dbReference type="EMBL" id="ACEC01000047">
    <property type="protein sequence ID" value="EEG30907.1"/>
    <property type="molecule type" value="Genomic_DNA"/>
</dbReference>
<dbReference type="Pfam" id="PF17827">
    <property type="entry name" value="PrmC_N"/>
    <property type="match status" value="1"/>
</dbReference>
<dbReference type="PANTHER" id="PTHR18895:SF74">
    <property type="entry name" value="MTRF1L RELEASE FACTOR GLUTAMINE METHYLTRANSFERASE"/>
    <property type="match status" value="1"/>
</dbReference>
<dbReference type="SUPFAM" id="SSF53335">
    <property type="entry name" value="S-adenosyl-L-methionine-dependent methyltransferases"/>
    <property type="match status" value="1"/>
</dbReference>
<dbReference type="InterPro" id="IPR004556">
    <property type="entry name" value="HemK-like"/>
</dbReference>
<dbReference type="GO" id="GO:0102559">
    <property type="term" value="F:peptide chain release factor N(5)-glutamine methyltransferase activity"/>
    <property type="evidence" value="ECO:0007669"/>
    <property type="project" value="UniProtKB-EC"/>
</dbReference>
<keyword evidence="1 5" id="KW-0489">Methyltransferase</keyword>
<dbReference type="GO" id="GO:0032259">
    <property type="term" value="P:methylation"/>
    <property type="evidence" value="ECO:0007669"/>
    <property type="project" value="UniProtKB-KW"/>
</dbReference>
<dbReference type="PANTHER" id="PTHR18895">
    <property type="entry name" value="HEMK METHYLTRANSFERASE"/>
    <property type="match status" value="1"/>
</dbReference>
<dbReference type="HOGENOM" id="CLU_018398_3_1_9"/>
<dbReference type="CDD" id="cd02440">
    <property type="entry name" value="AdoMet_MTases"/>
    <property type="match status" value="1"/>
</dbReference>
<dbReference type="AlphaFoldDB" id="C0ECA6"/>
<protein>
    <recommendedName>
        <fullName evidence="5">Release factor glutamine methyltransferase</fullName>
        <shortName evidence="5">RF MTase</shortName>
        <ecNumber evidence="5">2.1.1.297</ecNumber>
    </recommendedName>
    <alternativeName>
        <fullName evidence="5">N5-glutamine methyltransferase PrmC</fullName>
    </alternativeName>
    <alternativeName>
        <fullName evidence="5">Protein-(glutamine-N5) MTase PrmC</fullName>
    </alternativeName>
    <alternativeName>
        <fullName evidence="5">Protein-glutamine N-methyltransferase PrmC</fullName>
    </alternativeName>
</protein>
<dbReference type="InterPro" id="IPR040758">
    <property type="entry name" value="PrmC_N"/>
</dbReference>
<evidence type="ECO:0000256" key="5">
    <source>
        <dbReference type="HAMAP-Rule" id="MF_02126"/>
    </source>
</evidence>
<feature type="binding site" evidence="5">
    <location>
        <position position="142"/>
    </location>
    <ligand>
        <name>S-adenosyl-L-methionine</name>
        <dbReference type="ChEBI" id="CHEBI:59789"/>
    </ligand>
</feature>
<dbReference type="STRING" id="537013.CLOSTMETH_01475"/>
<comment type="similarity">
    <text evidence="5">Belongs to the protein N5-glutamine methyltransferase family. PrmC subfamily.</text>
</comment>
<dbReference type="Pfam" id="PF05175">
    <property type="entry name" value="MTS"/>
    <property type="match status" value="1"/>
</dbReference>
<sequence>MVIHDLQNEIRETLRKSRIEAYSLETSLLLQHVLACDRQWLLLHRQEQLTAEQEGWARSLARRRAEGIPLQYLLGSWEFYGLEFEVGEGVLIPRPDTERLCDIAIEQIGERPAVVADLCAGSGCVAAAVQCACAQAQMFAVELSELALPYLRRNLARNAPQVTVIEGDVLSGDTPGLLPQLDAILSNPPYLTAEDMEHLQREVRHEPALALYGEEDGLGFYRGITQLWKHRLRPGGLLAYEIGINQHTAVAKILRENGFSRIQYAEDLHGVIRVVYGFTNKEENHGG</sequence>
<dbReference type="InterPro" id="IPR029063">
    <property type="entry name" value="SAM-dependent_MTases_sf"/>
</dbReference>
<reference evidence="8 9" key="1">
    <citation type="submission" date="2009-01" db="EMBL/GenBank/DDBJ databases">
        <authorList>
            <person name="Fulton L."/>
            <person name="Clifton S."/>
            <person name="Fulton B."/>
            <person name="Xu J."/>
            <person name="Minx P."/>
            <person name="Pepin K.H."/>
            <person name="Johnson M."/>
            <person name="Bhonagiri V."/>
            <person name="Nash W.E."/>
            <person name="Mardis E.R."/>
            <person name="Wilson R.K."/>
        </authorList>
    </citation>
    <scope>NUCLEOTIDE SEQUENCE [LARGE SCALE GENOMIC DNA]</scope>
    <source>
        <strain evidence="8 9">DSM 5476</strain>
    </source>
</reference>
<dbReference type="GO" id="GO:0003676">
    <property type="term" value="F:nucleic acid binding"/>
    <property type="evidence" value="ECO:0007669"/>
    <property type="project" value="InterPro"/>
</dbReference>
<dbReference type="NCBIfam" id="TIGR00536">
    <property type="entry name" value="hemK_fam"/>
    <property type="match status" value="1"/>
</dbReference>
<dbReference type="EC" id="2.1.1.297" evidence="5"/>
<dbReference type="InterPro" id="IPR050320">
    <property type="entry name" value="N5-glutamine_MTase"/>
</dbReference>
<dbReference type="HAMAP" id="MF_02126">
    <property type="entry name" value="RF_methyltr_PrmC"/>
    <property type="match status" value="1"/>
</dbReference>
<evidence type="ECO:0000256" key="2">
    <source>
        <dbReference type="ARBA" id="ARBA00022679"/>
    </source>
</evidence>
<accession>C0ECA6</accession>
<dbReference type="Proteomes" id="UP000003340">
    <property type="component" value="Unassembled WGS sequence"/>
</dbReference>